<proteinExistence type="predicted"/>
<keyword evidence="3 7" id="KW-0812">Transmembrane</keyword>
<feature type="transmembrane region" description="Helical" evidence="7">
    <location>
        <begin position="164"/>
        <end position="187"/>
    </location>
</feature>
<evidence type="ECO:0000313" key="10">
    <source>
        <dbReference type="Proteomes" id="UP001280121"/>
    </source>
</evidence>
<keyword evidence="4" id="KW-0029">Amino-acid transport</keyword>
<feature type="transmembrane region" description="Helical" evidence="7">
    <location>
        <begin position="343"/>
        <end position="365"/>
    </location>
</feature>
<feature type="transmembrane region" description="Helical" evidence="7">
    <location>
        <begin position="138"/>
        <end position="157"/>
    </location>
</feature>
<evidence type="ECO:0000256" key="2">
    <source>
        <dbReference type="ARBA" id="ARBA00022448"/>
    </source>
</evidence>
<dbReference type="PANTHER" id="PTHR22950:SF698">
    <property type="entry name" value="AMINO ACID TRANSPORTER TRANSMEMBRANE DOMAIN-CONTAINING PROTEIN"/>
    <property type="match status" value="1"/>
</dbReference>
<keyword evidence="10" id="KW-1185">Reference proteome</keyword>
<feature type="transmembrane region" description="Helical" evidence="7">
    <location>
        <begin position="238"/>
        <end position="262"/>
    </location>
</feature>
<comment type="caution">
    <text evidence="9">The sequence shown here is derived from an EMBL/GenBank/DDBJ whole genome shotgun (WGS) entry which is preliminary data.</text>
</comment>
<sequence length="407" mass="44336">MECPKAEETESQNQQLPKGTSFLRTCFNELNALTGVGILSIPYALSQGGWLTLIVFLLVAILCWYTGLLLRRCMDAHPLIKSYPDIGELAFGHKGRALVSILMYLELYLVAVEFLILEGDNLDKLFPNMGFKIGSLKIGGRQAFVLLTALIILPTTWLKSLGVLAYVSAGGALASVILPCCVLWVGAVDGVGFHERGLLLNWGGMPTAISLITFCYCGHAVLPTLCNSMKDRSQFSKVLLVCFVTSTINYGSMAVLGYLMYGDHLKSQVTLNLPQRKLGTKIAIYTTLINPLTNYAVIITPIASAIEDKTTFRNSRSLSILTRSVIVISTVIVALTVPFFGYIMAFIGAFLSVTVSILLPCLCYLRIYKAALGFRLELMIIVGILVVGSIVGVVGTYTSLKQIVNHL</sequence>
<dbReference type="InterPro" id="IPR013057">
    <property type="entry name" value="AA_transpt_TM"/>
</dbReference>
<evidence type="ECO:0000256" key="5">
    <source>
        <dbReference type="ARBA" id="ARBA00022989"/>
    </source>
</evidence>
<keyword evidence="2" id="KW-0813">Transport</keyword>
<dbReference type="GO" id="GO:0015179">
    <property type="term" value="F:L-amino acid transmembrane transporter activity"/>
    <property type="evidence" value="ECO:0007669"/>
    <property type="project" value="TreeGrafter"/>
</dbReference>
<evidence type="ECO:0000256" key="4">
    <source>
        <dbReference type="ARBA" id="ARBA00022970"/>
    </source>
</evidence>
<accession>A0AAD9WN31</accession>
<feature type="transmembrane region" description="Helical" evidence="7">
    <location>
        <begin position="49"/>
        <end position="70"/>
    </location>
</feature>
<evidence type="ECO:0000256" key="3">
    <source>
        <dbReference type="ARBA" id="ARBA00022692"/>
    </source>
</evidence>
<dbReference type="Pfam" id="PF01490">
    <property type="entry name" value="Aa_trans"/>
    <property type="match status" value="1"/>
</dbReference>
<feature type="transmembrane region" description="Helical" evidence="7">
    <location>
        <begin position="97"/>
        <end position="118"/>
    </location>
</feature>
<evidence type="ECO:0000259" key="8">
    <source>
        <dbReference type="Pfam" id="PF01490"/>
    </source>
</evidence>
<protein>
    <recommendedName>
        <fullName evidence="8">Amino acid transporter transmembrane domain-containing protein</fullName>
    </recommendedName>
</protein>
<keyword evidence="5 7" id="KW-1133">Transmembrane helix</keyword>
<evidence type="ECO:0000313" key="9">
    <source>
        <dbReference type="EMBL" id="KAK2636212.1"/>
    </source>
</evidence>
<dbReference type="PANTHER" id="PTHR22950">
    <property type="entry name" value="AMINO ACID TRANSPORTER"/>
    <property type="match status" value="1"/>
</dbReference>
<dbReference type="EMBL" id="JANJYI010000009">
    <property type="protein sequence ID" value="KAK2636212.1"/>
    <property type="molecule type" value="Genomic_DNA"/>
</dbReference>
<feature type="domain" description="Amino acid transporter transmembrane" evidence="8">
    <location>
        <begin position="19"/>
        <end position="398"/>
    </location>
</feature>
<evidence type="ECO:0000256" key="6">
    <source>
        <dbReference type="ARBA" id="ARBA00023136"/>
    </source>
</evidence>
<gene>
    <name evidence="9" type="ORF">Ddye_031004</name>
</gene>
<keyword evidence="6 7" id="KW-0472">Membrane</keyword>
<comment type="subcellular location">
    <subcellularLocation>
        <location evidence="1">Membrane</location>
        <topology evidence="1">Multi-pass membrane protein</topology>
    </subcellularLocation>
</comment>
<evidence type="ECO:0000256" key="1">
    <source>
        <dbReference type="ARBA" id="ARBA00004141"/>
    </source>
</evidence>
<organism evidence="9 10">
    <name type="scientific">Dipteronia dyeriana</name>
    <dbReference type="NCBI Taxonomy" id="168575"/>
    <lineage>
        <taxon>Eukaryota</taxon>
        <taxon>Viridiplantae</taxon>
        <taxon>Streptophyta</taxon>
        <taxon>Embryophyta</taxon>
        <taxon>Tracheophyta</taxon>
        <taxon>Spermatophyta</taxon>
        <taxon>Magnoliopsida</taxon>
        <taxon>eudicotyledons</taxon>
        <taxon>Gunneridae</taxon>
        <taxon>Pentapetalae</taxon>
        <taxon>rosids</taxon>
        <taxon>malvids</taxon>
        <taxon>Sapindales</taxon>
        <taxon>Sapindaceae</taxon>
        <taxon>Hippocastanoideae</taxon>
        <taxon>Acereae</taxon>
        <taxon>Dipteronia</taxon>
    </lineage>
</organism>
<reference evidence="9" key="1">
    <citation type="journal article" date="2023" name="Plant J.">
        <title>Genome sequences and population genomics provide insights into the demographic history, inbreeding, and mutation load of two 'living fossil' tree species of Dipteronia.</title>
        <authorList>
            <person name="Feng Y."/>
            <person name="Comes H.P."/>
            <person name="Chen J."/>
            <person name="Zhu S."/>
            <person name="Lu R."/>
            <person name="Zhang X."/>
            <person name="Li P."/>
            <person name="Qiu J."/>
            <person name="Olsen K.M."/>
            <person name="Qiu Y."/>
        </authorList>
    </citation>
    <scope>NUCLEOTIDE SEQUENCE</scope>
    <source>
        <strain evidence="9">KIB01</strain>
    </source>
</reference>
<dbReference type="AlphaFoldDB" id="A0AAD9WN31"/>
<feature type="transmembrane region" description="Helical" evidence="7">
    <location>
        <begin position="318"/>
        <end position="337"/>
    </location>
</feature>
<dbReference type="GO" id="GO:0005774">
    <property type="term" value="C:vacuolar membrane"/>
    <property type="evidence" value="ECO:0007669"/>
    <property type="project" value="TreeGrafter"/>
</dbReference>
<feature type="transmembrane region" description="Helical" evidence="7">
    <location>
        <begin position="207"/>
        <end position="226"/>
    </location>
</feature>
<feature type="transmembrane region" description="Helical" evidence="7">
    <location>
        <begin position="377"/>
        <end position="400"/>
    </location>
</feature>
<name>A0AAD9WN31_9ROSI</name>
<evidence type="ECO:0000256" key="7">
    <source>
        <dbReference type="SAM" id="Phobius"/>
    </source>
</evidence>
<dbReference type="Proteomes" id="UP001280121">
    <property type="component" value="Unassembled WGS sequence"/>
</dbReference>
<feature type="transmembrane region" description="Helical" evidence="7">
    <location>
        <begin position="282"/>
        <end position="306"/>
    </location>
</feature>